<dbReference type="InterPro" id="IPR027417">
    <property type="entry name" value="P-loop_NTPase"/>
</dbReference>
<sequence>MLLFPLQRSNCAQTQFAATIVYRSPKQYQSNFSSSNTPVLLLCSSAHGWKFSPLKSSQNLPVQKLAAMAFLSLCSPSLPATANAAFLDPPRLLSVDFSDTSDLARGILCQGWTIENKYYTADVAIWTAHLDEGFSIQSLPITKQLDALVMVFDMTEESSLTTLQDWIAKTDITKFEILLCIGNKADLVTGHSAHAQYRRQMLKHGESSSDPHPEYMDYGIDETEGSSLLGHEEPYLETRKLCLDWCIEHNIEYIETCASNTDFDKCLSVDGDMQGVDRLYGALSAHMWPGMILKSGNKITRPSLVEKEESTDESDYEIEYEALSHGSDEEWGSYNDAVMSREYETENQNMNISEKSDTNNGAEEIVASSSSIPGSSTPLDVPKKTSELGNGPETESDFVDGEMSTEKITSSKTEQGELESDVFHGSELDEDGHYSLDDLERLMYEIGNMRDNLRLMPDFQRREMAATLAMKMAAMFGDDSDDEVGL</sequence>
<evidence type="ECO:0000313" key="2">
    <source>
        <dbReference type="EMBL" id="KAG6529226.1"/>
    </source>
</evidence>
<dbReference type="Gene3D" id="3.40.50.11960">
    <property type="match status" value="1"/>
</dbReference>
<evidence type="ECO:0000313" key="3">
    <source>
        <dbReference type="Proteomes" id="UP000734854"/>
    </source>
</evidence>
<dbReference type="SUPFAM" id="SSF52540">
    <property type="entry name" value="P-loop containing nucleoside triphosphate hydrolases"/>
    <property type="match status" value="1"/>
</dbReference>
<dbReference type="EMBL" id="JACMSC010000003">
    <property type="protein sequence ID" value="KAG6529226.1"/>
    <property type="molecule type" value="Genomic_DNA"/>
</dbReference>
<protein>
    <submittedName>
        <fullName evidence="2">Uncharacterized protein</fullName>
    </submittedName>
</protein>
<dbReference type="Proteomes" id="UP000734854">
    <property type="component" value="Unassembled WGS sequence"/>
</dbReference>
<dbReference type="InterPro" id="IPR019341">
    <property type="entry name" value="Alpha/Gamma-adaptin-bd_p34"/>
</dbReference>
<name>A0A8J5HL68_ZINOF</name>
<gene>
    <name evidence="2" type="ORF">ZIOFF_011422</name>
</gene>
<organism evidence="2 3">
    <name type="scientific">Zingiber officinale</name>
    <name type="common">Ginger</name>
    <name type="synonym">Amomum zingiber</name>
    <dbReference type="NCBI Taxonomy" id="94328"/>
    <lineage>
        <taxon>Eukaryota</taxon>
        <taxon>Viridiplantae</taxon>
        <taxon>Streptophyta</taxon>
        <taxon>Embryophyta</taxon>
        <taxon>Tracheophyta</taxon>
        <taxon>Spermatophyta</taxon>
        <taxon>Magnoliopsida</taxon>
        <taxon>Liliopsida</taxon>
        <taxon>Zingiberales</taxon>
        <taxon>Zingiberaceae</taxon>
        <taxon>Zingiber</taxon>
    </lineage>
</organism>
<feature type="region of interest" description="Disordered" evidence="1">
    <location>
        <begin position="347"/>
        <end position="418"/>
    </location>
</feature>
<keyword evidence="3" id="KW-1185">Reference proteome</keyword>
<comment type="caution">
    <text evidence="2">The sequence shown here is derived from an EMBL/GenBank/DDBJ whole genome shotgun (WGS) entry which is preliminary data.</text>
</comment>
<feature type="compositionally biased region" description="Polar residues" evidence="1">
    <location>
        <begin position="347"/>
        <end position="361"/>
    </location>
</feature>
<proteinExistence type="predicted"/>
<evidence type="ECO:0000256" key="1">
    <source>
        <dbReference type="SAM" id="MobiDB-lite"/>
    </source>
</evidence>
<dbReference type="AlphaFoldDB" id="A0A8J5HL68"/>
<reference evidence="2 3" key="1">
    <citation type="submission" date="2020-08" db="EMBL/GenBank/DDBJ databases">
        <title>Plant Genome Project.</title>
        <authorList>
            <person name="Zhang R.-G."/>
        </authorList>
    </citation>
    <scope>NUCLEOTIDE SEQUENCE [LARGE SCALE GENOMIC DNA]</scope>
    <source>
        <tissue evidence="2">Rhizome</tissue>
    </source>
</reference>
<accession>A0A8J5HL68</accession>
<dbReference type="Pfam" id="PF10199">
    <property type="entry name" value="Adaptin_binding"/>
    <property type="match status" value="1"/>
</dbReference>
<dbReference type="PANTHER" id="PTHR14659">
    <property type="entry name" value="ALPHA- AND GAMMA-ADAPTIN-BINDING PROTEIN P34"/>
    <property type="match status" value="1"/>
</dbReference>
<dbReference type="PANTHER" id="PTHR14659:SF1">
    <property type="entry name" value="ALPHA- AND GAMMA-ADAPTIN-BINDING PROTEIN P34"/>
    <property type="match status" value="1"/>
</dbReference>